<reference evidence="4" key="1">
    <citation type="journal article" date="2019" name="Int. J. Syst. Evol. Microbiol.">
        <title>The Global Catalogue of Microorganisms (GCM) 10K type strain sequencing project: providing services to taxonomists for standard genome sequencing and annotation.</title>
        <authorList>
            <consortium name="The Broad Institute Genomics Platform"/>
            <consortium name="The Broad Institute Genome Sequencing Center for Infectious Disease"/>
            <person name="Wu L."/>
            <person name="Ma J."/>
        </authorList>
    </citation>
    <scope>NUCLEOTIDE SEQUENCE [LARGE SCALE GENOMIC DNA]</scope>
    <source>
        <strain evidence="4">CCM 8749</strain>
    </source>
</reference>
<dbReference type="PROSITE" id="PS51257">
    <property type="entry name" value="PROKAR_LIPOPROTEIN"/>
    <property type="match status" value="1"/>
</dbReference>
<evidence type="ECO:0000256" key="1">
    <source>
        <dbReference type="SAM" id="MobiDB-lite"/>
    </source>
</evidence>
<feature type="chain" id="PRO_5047304386" evidence="2">
    <location>
        <begin position="25"/>
        <end position="458"/>
    </location>
</feature>
<protein>
    <submittedName>
        <fullName evidence="3">ABC transporter substrate-binding protein</fullName>
    </submittedName>
</protein>
<dbReference type="SUPFAM" id="SSF53850">
    <property type="entry name" value="Periplasmic binding protein-like II"/>
    <property type="match status" value="1"/>
</dbReference>
<dbReference type="InterPro" id="IPR006059">
    <property type="entry name" value="SBP"/>
</dbReference>
<proteinExistence type="predicted"/>
<comment type="caution">
    <text evidence="3">The sequence shown here is derived from an EMBL/GenBank/DDBJ whole genome shotgun (WGS) entry which is preliminary data.</text>
</comment>
<keyword evidence="2" id="KW-0732">Signal</keyword>
<name>A0ABW1IQE4_9BACL</name>
<evidence type="ECO:0000256" key="2">
    <source>
        <dbReference type="SAM" id="SignalP"/>
    </source>
</evidence>
<dbReference type="Proteomes" id="UP001596250">
    <property type="component" value="Unassembled WGS sequence"/>
</dbReference>
<feature type="region of interest" description="Disordered" evidence="1">
    <location>
        <begin position="27"/>
        <end position="60"/>
    </location>
</feature>
<organism evidence="3 4">
    <name type="scientific">Marinicrinis lubricantis</name>
    <dbReference type="NCBI Taxonomy" id="2086470"/>
    <lineage>
        <taxon>Bacteria</taxon>
        <taxon>Bacillati</taxon>
        <taxon>Bacillota</taxon>
        <taxon>Bacilli</taxon>
        <taxon>Bacillales</taxon>
        <taxon>Paenibacillaceae</taxon>
    </lineage>
</organism>
<evidence type="ECO:0000313" key="4">
    <source>
        <dbReference type="Proteomes" id="UP001596250"/>
    </source>
</evidence>
<dbReference type="InterPro" id="IPR050490">
    <property type="entry name" value="Bact_solute-bd_prot1"/>
</dbReference>
<feature type="compositionally biased region" description="Low complexity" evidence="1">
    <location>
        <begin position="27"/>
        <end position="57"/>
    </location>
</feature>
<dbReference type="PANTHER" id="PTHR43649:SF11">
    <property type="entry name" value="ABC TRANSPORTER SUBSTRATE-BINDING PROTEIN YESO-RELATED"/>
    <property type="match status" value="1"/>
</dbReference>
<sequence>MQHMKKLFSVVLVVVLAFSLAACAGNSNNGNNTDPGNSSANEPSNNTGNATTNNDAGDGSDQEEVTIRLLWWGSQTRHDLTLEAIKLYEENNPHVTIEPEFTGWSGYWEKLAAMVAGNNMPDVFAITVGEYLSQYAGKNLLADFGPFVDSGLIDLSNTSESLIQSGEVNGTLYGIPLGMNALTVIYDEQMIKDAGATPPSNDWTWEDWKSIAEDVHGSTGQYGTQALDVANMFTYYARQHDQKLYNPEGTGLGHDDQTLADFFSMVLEQQEKGTYPTLDVVLQHEAVEDQLIIHKKAPFDFRWSNQVIALTNAAQRPLKLDPLPGPDHDKGAYLNPSMFFSISESSKVKEEAAKFINWWTNDIEANKILNGERGVPISSVVRDALMPNLDETNQMVYEYINYVSEHSSPIDTVVPPGAAEIESALSEVHEQVMYKQLTPEEGAAEYRKRAEEIIERNS</sequence>
<dbReference type="Pfam" id="PF01547">
    <property type="entry name" value="SBP_bac_1"/>
    <property type="match status" value="1"/>
</dbReference>
<evidence type="ECO:0000313" key="3">
    <source>
        <dbReference type="EMBL" id="MFC5987320.1"/>
    </source>
</evidence>
<feature type="signal peptide" evidence="2">
    <location>
        <begin position="1"/>
        <end position="24"/>
    </location>
</feature>
<gene>
    <name evidence="3" type="ORF">ACFPXP_12985</name>
</gene>
<accession>A0ABW1IQE4</accession>
<dbReference type="RefSeq" id="WP_379894679.1">
    <property type="nucleotide sequence ID" value="NZ_CBCSCT010000045.1"/>
</dbReference>
<dbReference type="EMBL" id="JBHSQV010000159">
    <property type="protein sequence ID" value="MFC5987320.1"/>
    <property type="molecule type" value="Genomic_DNA"/>
</dbReference>
<dbReference type="Gene3D" id="3.40.190.10">
    <property type="entry name" value="Periplasmic binding protein-like II"/>
    <property type="match status" value="2"/>
</dbReference>
<dbReference type="PANTHER" id="PTHR43649">
    <property type="entry name" value="ARABINOSE-BINDING PROTEIN-RELATED"/>
    <property type="match status" value="1"/>
</dbReference>
<keyword evidence="4" id="KW-1185">Reference proteome</keyword>